<dbReference type="PANTHER" id="PTHR35307">
    <property type="entry name" value="PROTEIN, PUTATIVE-RELATED"/>
    <property type="match status" value="1"/>
</dbReference>
<sequence length="437" mass="48850">MKLPVDLSTAMWGIIDRLAKLSSTVLMTTVMGNFFTSFASMDDHTIFMNITALGILVITIIVDVCIQIGNFVIHYSTWAEEIFVIICMLVLFIILSFSALTVPTTKRSLELKYGELHKKILSGGLEEAGKLTVQELKDVVGKYWIMAETGGPQFVMARSVTCAASGAICLLTALTLVEAEIRMNLLYSGDRKTHSTYAWSIPWIVVSQFTGVAVGTIAPTCRWFTSISFKCSKGDGNSYPNDFKVENYWIQRLVEWKKRPLALRIRDQKLKNLFKKLKRKLKTEYGASSNQRISESETDIGASTNQGIPEPETGTQLDLSDFVLQLESEVKVPKRILKNICHDMNQLIETGKRQQPKNLLELLQKSYSFKGVAEFDSGEVSHTYSEEPPNCWTLPVVTLTSIAIALPTIGNHMVDELVLGVREGLLYARLIEKTLSS</sequence>
<dbReference type="PANTHER" id="PTHR35307:SF3">
    <property type="entry name" value="DUF4220 DOMAIN-CONTAINING PROTEIN"/>
    <property type="match status" value="1"/>
</dbReference>
<evidence type="ECO:0000256" key="1">
    <source>
        <dbReference type="SAM" id="MobiDB-lite"/>
    </source>
</evidence>
<feature type="region of interest" description="Disordered" evidence="1">
    <location>
        <begin position="288"/>
        <end position="308"/>
    </location>
</feature>
<feature type="transmembrane region" description="Helical" evidence="2">
    <location>
        <begin position="197"/>
        <end position="218"/>
    </location>
</feature>
<evidence type="ECO:0000313" key="4">
    <source>
        <dbReference type="Proteomes" id="UP001642360"/>
    </source>
</evidence>
<comment type="caution">
    <text evidence="3">The sequence shown here is derived from an EMBL/GenBank/DDBJ whole genome shotgun (WGS) entry which is preliminary data.</text>
</comment>
<protein>
    <submittedName>
        <fullName evidence="3">Uncharacterized protein</fullName>
    </submittedName>
</protein>
<name>A0ABC8TYP0_9AQUA</name>
<dbReference type="AlphaFoldDB" id="A0ABC8TYP0"/>
<dbReference type="Proteomes" id="UP001642360">
    <property type="component" value="Unassembled WGS sequence"/>
</dbReference>
<proteinExistence type="predicted"/>
<keyword evidence="4" id="KW-1185">Reference proteome</keyword>
<evidence type="ECO:0000256" key="2">
    <source>
        <dbReference type="SAM" id="Phobius"/>
    </source>
</evidence>
<gene>
    <name evidence="3" type="ORF">ILEXP_LOCUS42942</name>
</gene>
<feature type="transmembrane region" description="Helical" evidence="2">
    <location>
        <begin position="46"/>
        <end position="70"/>
    </location>
</feature>
<keyword evidence="2" id="KW-0472">Membrane</keyword>
<keyword evidence="2" id="KW-1133">Transmembrane helix</keyword>
<reference evidence="3 4" key="1">
    <citation type="submission" date="2024-02" db="EMBL/GenBank/DDBJ databases">
        <authorList>
            <person name="Vignale AGUSTIN F."/>
            <person name="Sosa J E."/>
            <person name="Modenutti C."/>
        </authorList>
    </citation>
    <scope>NUCLEOTIDE SEQUENCE [LARGE SCALE GENOMIC DNA]</scope>
</reference>
<feature type="transmembrane region" description="Helical" evidence="2">
    <location>
        <begin position="21"/>
        <end position="40"/>
    </location>
</feature>
<keyword evidence="2" id="KW-0812">Transmembrane</keyword>
<organism evidence="3 4">
    <name type="scientific">Ilex paraguariensis</name>
    <name type="common">yerba mate</name>
    <dbReference type="NCBI Taxonomy" id="185542"/>
    <lineage>
        <taxon>Eukaryota</taxon>
        <taxon>Viridiplantae</taxon>
        <taxon>Streptophyta</taxon>
        <taxon>Embryophyta</taxon>
        <taxon>Tracheophyta</taxon>
        <taxon>Spermatophyta</taxon>
        <taxon>Magnoliopsida</taxon>
        <taxon>eudicotyledons</taxon>
        <taxon>Gunneridae</taxon>
        <taxon>Pentapetalae</taxon>
        <taxon>asterids</taxon>
        <taxon>campanulids</taxon>
        <taxon>Aquifoliales</taxon>
        <taxon>Aquifoliaceae</taxon>
        <taxon>Ilex</taxon>
    </lineage>
</organism>
<dbReference type="EMBL" id="CAUOFW020006168">
    <property type="protein sequence ID" value="CAK9173203.1"/>
    <property type="molecule type" value="Genomic_DNA"/>
</dbReference>
<accession>A0ABC8TYP0</accession>
<evidence type="ECO:0000313" key="3">
    <source>
        <dbReference type="EMBL" id="CAK9173203.1"/>
    </source>
</evidence>
<feature type="transmembrane region" description="Helical" evidence="2">
    <location>
        <begin position="82"/>
        <end position="102"/>
    </location>
</feature>
<feature type="transmembrane region" description="Helical" evidence="2">
    <location>
        <begin position="155"/>
        <end position="177"/>
    </location>
</feature>